<accession>A0ABW3PCZ8</accession>
<dbReference type="RefSeq" id="WP_379031279.1">
    <property type="nucleotide sequence ID" value="NZ_JBHTLN010000001.1"/>
</dbReference>
<organism evidence="1 2">
    <name type="scientific">Methylophilus flavus</name>
    <dbReference type="NCBI Taxonomy" id="640084"/>
    <lineage>
        <taxon>Bacteria</taxon>
        <taxon>Pseudomonadati</taxon>
        <taxon>Pseudomonadota</taxon>
        <taxon>Betaproteobacteria</taxon>
        <taxon>Nitrosomonadales</taxon>
        <taxon>Methylophilaceae</taxon>
        <taxon>Methylophilus</taxon>
    </lineage>
</organism>
<proteinExistence type="predicted"/>
<sequence length="715" mass="77220">MPKTISFDRFDFGLDLRKGLSTSDANRLRVLKNAHATEGRTIRKRPGTVKVATLEAGTEGLFAGNGKLNTFYGGTAPISHANALFKANNVQNPVTPALTLDKVHYGDVFNGFMYAAVEYVGGEIKHHYMENPSPWSAAAVVYVGSVIQPTTSNGFRYVATSITNGVATWVEYNIETLGNFKVPTVPNGLRYKVTDVSVGDATWAASAAVILGQFRKPTVSNGHRYEVTVAGTTSSVEPAWPTTAGGTVVSGTATFTCRDTNRSNGIRTFPATTALVNGDKVQPSTPNGYFYEVTTPGTTAASAPVWPTVNGTTVVSGGVTFVTKTKPSQEPVWPTAAGQTVTDGNVIWTCESTATTSGSEPAWSTTAGATVNDGSIVWETQTYAVMDANCPNTKQVTKIASKIWAVGIDGDVVRYCATNTPRDWTTANDAGFLPVGLQQSGANEATALGFYSNRLVVLFADSSQIWNVDVDPALNAFLQAVDVGSVLPYSHANMGGDVFFLSPAGVRTITRQDVTTNLIDADVGSPIDRELISGEFINITDAKAQYYRGGGQYWLYSGNTAVVYTFSRTASIYAWSVYEFPFNLDYLDELNAELYIRSGDDVYRLDRTVKTDDGVLYSVDIELAYLDFKSPGILKQIQAMDAVVSGSCQISHRYDPRSTELVTNPPVTIQGDSRPGYLMPVELCAVSIAPVIRNFDDEDFELHQLTYYYDNLAPL</sequence>
<gene>
    <name evidence="1" type="ORF">ACFQ2T_04900</name>
</gene>
<protein>
    <submittedName>
        <fullName evidence="1">Uncharacterized protein</fullName>
    </submittedName>
</protein>
<evidence type="ECO:0000313" key="1">
    <source>
        <dbReference type="EMBL" id="MFD1121831.1"/>
    </source>
</evidence>
<evidence type="ECO:0000313" key="2">
    <source>
        <dbReference type="Proteomes" id="UP001597206"/>
    </source>
</evidence>
<comment type="caution">
    <text evidence="1">The sequence shown here is derived from an EMBL/GenBank/DDBJ whole genome shotgun (WGS) entry which is preliminary data.</text>
</comment>
<keyword evidence="2" id="KW-1185">Reference proteome</keyword>
<name>A0ABW3PCZ8_9PROT</name>
<dbReference type="Proteomes" id="UP001597206">
    <property type="component" value="Unassembled WGS sequence"/>
</dbReference>
<dbReference type="EMBL" id="JBHTLN010000001">
    <property type="protein sequence ID" value="MFD1121831.1"/>
    <property type="molecule type" value="Genomic_DNA"/>
</dbReference>
<reference evidence="2" key="1">
    <citation type="journal article" date="2019" name="Int. J. Syst. Evol. Microbiol.">
        <title>The Global Catalogue of Microorganisms (GCM) 10K type strain sequencing project: providing services to taxonomists for standard genome sequencing and annotation.</title>
        <authorList>
            <consortium name="The Broad Institute Genomics Platform"/>
            <consortium name="The Broad Institute Genome Sequencing Center for Infectious Disease"/>
            <person name="Wu L."/>
            <person name="Ma J."/>
        </authorList>
    </citation>
    <scope>NUCLEOTIDE SEQUENCE [LARGE SCALE GENOMIC DNA]</scope>
    <source>
        <strain evidence="2">CCUG 58411</strain>
    </source>
</reference>